<dbReference type="KEGG" id="qsa:O6P43_019858"/>
<evidence type="ECO:0000256" key="2">
    <source>
        <dbReference type="SAM" id="SignalP"/>
    </source>
</evidence>
<keyword evidence="2" id="KW-0732">Signal</keyword>
<organism evidence="3 4">
    <name type="scientific">Quillaja saponaria</name>
    <name type="common">Soap bark tree</name>
    <dbReference type="NCBI Taxonomy" id="32244"/>
    <lineage>
        <taxon>Eukaryota</taxon>
        <taxon>Viridiplantae</taxon>
        <taxon>Streptophyta</taxon>
        <taxon>Embryophyta</taxon>
        <taxon>Tracheophyta</taxon>
        <taxon>Spermatophyta</taxon>
        <taxon>Magnoliopsida</taxon>
        <taxon>eudicotyledons</taxon>
        <taxon>Gunneridae</taxon>
        <taxon>Pentapetalae</taxon>
        <taxon>rosids</taxon>
        <taxon>fabids</taxon>
        <taxon>Fabales</taxon>
        <taxon>Quillajaceae</taxon>
        <taxon>Quillaja</taxon>
    </lineage>
</organism>
<proteinExistence type="predicted"/>
<evidence type="ECO:0000256" key="1">
    <source>
        <dbReference type="SAM" id="MobiDB-lite"/>
    </source>
</evidence>
<feature type="compositionally biased region" description="Basic and acidic residues" evidence="1">
    <location>
        <begin position="86"/>
        <end position="95"/>
    </location>
</feature>
<evidence type="ECO:0000313" key="4">
    <source>
        <dbReference type="Proteomes" id="UP001163823"/>
    </source>
</evidence>
<reference evidence="3" key="1">
    <citation type="journal article" date="2023" name="Science">
        <title>Elucidation of the pathway for biosynthesis of saponin adjuvants from the soapbark tree.</title>
        <authorList>
            <person name="Reed J."/>
            <person name="Orme A."/>
            <person name="El-Demerdash A."/>
            <person name="Owen C."/>
            <person name="Martin L.B.B."/>
            <person name="Misra R.C."/>
            <person name="Kikuchi S."/>
            <person name="Rejzek M."/>
            <person name="Martin A.C."/>
            <person name="Harkess A."/>
            <person name="Leebens-Mack J."/>
            <person name="Louveau T."/>
            <person name="Stephenson M.J."/>
            <person name="Osbourn A."/>
        </authorList>
    </citation>
    <scope>NUCLEOTIDE SEQUENCE</scope>
    <source>
        <strain evidence="3">S10</strain>
    </source>
</reference>
<comment type="caution">
    <text evidence="3">The sequence shown here is derived from an EMBL/GenBank/DDBJ whole genome shotgun (WGS) entry which is preliminary data.</text>
</comment>
<feature type="region of interest" description="Disordered" evidence="1">
    <location>
        <begin position="46"/>
        <end position="95"/>
    </location>
</feature>
<accession>A0AAD7LJE8</accession>
<feature type="signal peptide" evidence="2">
    <location>
        <begin position="1"/>
        <end position="33"/>
    </location>
</feature>
<dbReference type="EMBL" id="JARAOO010000008">
    <property type="protein sequence ID" value="KAJ7959254.1"/>
    <property type="molecule type" value="Genomic_DNA"/>
</dbReference>
<gene>
    <name evidence="3" type="ORF">O6P43_019858</name>
</gene>
<sequence>MMKMAFSMRINFIFLATVVAVMLLIMNSQVANALEFHFVGREVLQNEHNPSDGHPDGRGGYNNYHPDGRGGYNNYHPDGRGAYNKYHPDGRGGYN</sequence>
<name>A0AAD7LJE8_QUISA</name>
<dbReference type="AlphaFoldDB" id="A0AAD7LJE8"/>
<dbReference type="Proteomes" id="UP001163823">
    <property type="component" value="Chromosome 8"/>
</dbReference>
<keyword evidence="4" id="KW-1185">Reference proteome</keyword>
<evidence type="ECO:0000313" key="3">
    <source>
        <dbReference type="EMBL" id="KAJ7959254.1"/>
    </source>
</evidence>
<protein>
    <submittedName>
        <fullName evidence="3">Uncharacterized protein</fullName>
    </submittedName>
</protein>
<feature type="chain" id="PRO_5041925519" evidence="2">
    <location>
        <begin position="34"/>
        <end position="95"/>
    </location>
</feature>